<dbReference type="InterPro" id="IPR051829">
    <property type="entry name" value="Multiheme_Cytochr_ET"/>
</dbReference>
<dbReference type="Pfam" id="PF02335">
    <property type="entry name" value="Cytochrom_C552"/>
    <property type="match status" value="1"/>
</dbReference>
<feature type="domain" description="Doubled CXXCH motif" evidence="3">
    <location>
        <begin position="233"/>
        <end position="270"/>
    </location>
</feature>
<evidence type="ECO:0000313" key="4">
    <source>
        <dbReference type="EMBL" id="MBB4248819.1"/>
    </source>
</evidence>
<feature type="signal peptide" evidence="2">
    <location>
        <begin position="1"/>
        <end position="33"/>
    </location>
</feature>
<dbReference type="PANTHER" id="PTHR35038">
    <property type="entry name" value="DISSIMILATORY SULFITE REDUCTASE SIRA"/>
    <property type="match status" value="1"/>
</dbReference>
<feature type="chain" id="PRO_5032372850" evidence="2">
    <location>
        <begin position="34"/>
        <end position="322"/>
    </location>
</feature>
<dbReference type="NCBIfam" id="TIGR03508">
    <property type="entry name" value="decahem_SO"/>
    <property type="match status" value="1"/>
</dbReference>
<evidence type="ECO:0000256" key="1">
    <source>
        <dbReference type="ARBA" id="ARBA00022729"/>
    </source>
</evidence>
<dbReference type="GO" id="GO:0042597">
    <property type="term" value="C:periplasmic space"/>
    <property type="evidence" value="ECO:0007669"/>
    <property type="project" value="InterPro"/>
</dbReference>
<dbReference type="Gene3D" id="3.90.10.10">
    <property type="entry name" value="Cytochrome C3"/>
    <property type="match status" value="1"/>
</dbReference>
<dbReference type="Gene3D" id="1.10.287.3080">
    <property type="match status" value="2"/>
</dbReference>
<gene>
    <name evidence="4" type="ORF">GGD90_003219</name>
</gene>
<protein>
    <submittedName>
        <fullName evidence="4">DmsE family decaheme c-type cytochrome</fullName>
    </submittedName>
</protein>
<dbReference type="Proteomes" id="UP000587070">
    <property type="component" value="Unassembled WGS sequence"/>
</dbReference>
<keyword evidence="5" id="KW-1185">Reference proteome</keyword>
<dbReference type="NCBIfam" id="TIGR01905">
    <property type="entry name" value="paired_CXXCH_1"/>
    <property type="match status" value="2"/>
</dbReference>
<keyword evidence="1 2" id="KW-0732">Signal</keyword>
<sequence>MSIARLGRLLRTGAFTVALSIGLCCALSGKALAAAPASDGGYIGEKKCIECHGQEATHFTETLHAKVFRQNPRTQQEARVCEACHGPGAAHAKDTKNKDLLIGYTKGWGTPVEKQTAQCLGCHQGGNRMHWPGSEHAKNKLSCSDCHNPMEKISGNALLTRHTINETCMNCHQQQRAEFRKRSHMPLPEGKMSCVDCHNPHGSITKPLLKADSINNVCYTCHAEKRGPFIWEHAPVRENCANCHLPHGSNQDKLLASPRPYLCSQCHNPAVGHPGQFFRADQSAAAQLGGGTPSQRVIGRACQNCHSQIHGSNHPSGARFQR</sequence>
<dbReference type="PANTHER" id="PTHR35038:SF6">
    <property type="entry name" value="SURFACE LOCALIZED DECAHEME CYTOCHROME C LIPOPROTEIN"/>
    <property type="match status" value="1"/>
</dbReference>
<dbReference type="InterPro" id="IPR003321">
    <property type="entry name" value="Cyt_c552"/>
</dbReference>
<dbReference type="Pfam" id="PF09699">
    <property type="entry name" value="Paired_CXXCH_1"/>
    <property type="match status" value="2"/>
</dbReference>
<evidence type="ECO:0000259" key="3">
    <source>
        <dbReference type="Pfam" id="PF09699"/>
    </source>
</evidence>
<dbReference type="InterPro" id="IPR020015">
    <property type="entry name" value="Decahaem_cyt-c_DmsE"/>
</dbReference>
<evidence type="ECO:0000313" key="5">
    <source>
        <dbReference type="Proteomes" id="UP000587070"/>
    </source>
</evidence>
<dbReference type="SUPFAM" id="SSF48695">
    <property type="entry name" value="Multiheme cytochromes"/>
    <property type="match status" value="1"/>
</dbReference>
<comment type="caution">
    <text evidence="4">The sequence shown here is derived from an EMBL/GenBank/DDBJ whole genome shotgun (WGS) entry which is preliminary data.</text>
</comment>
<organism evidence="4 5">
    <name type="scientific">Rhodocyclus tenuis</name>
    <name type="common">Rhodospirillum tenue</name>
    <dbReference type="NCBI Taxonomy" id="1066"/>
    <lineage>
        <taxon>Bacteria</taxon>
        <taxon>Pseudomonadati</taxon>
        <taxon>Pseudomonadota</taxon>
        <taxon>Betaproteobacteria</taxon>
        <taxon>Rhodocyclales</taxon>
        <taxon>Rhodocyclaceae</taxon>
        <taxon>Rhodocyclus</taxon>
    </lineage>
</organism>
<dbReference type="RefSeq" id="WP_153117691.1">
    <property type="nucleotide sequence ID" value="NZ_JACIGE010000014.1"/>
</dbReference>
<feature type="domain" description="Doubled CXXCH motif" evidence="3">
    <location>
        <begin position="184"/>
        <end position="226"/>
    </location>
</feature>
<dbReference type="InterPro" id="IPR010177">
    <property type="entry name" value="Paired_CXXCH_1"/>
</dbReference>
<proteinExistence type="predicted"/>
<accession>A0A840GKX9</accession>
<dbReference type="OrthoDB" id="9814800at2"/>
<dbReference type="InterPro" id="IPR036280">
    <property type="entry name" value="Multihaem_cyt_sf"/>
</dbReference>
<reference evidence="4 5" key="1">
    <citation type="submission" date="2020-08" db="EMBL/GenBank/DDBJ databases">
        <title>Genome sequencing of Purple Non-Sulfur Bacteria from various extreme environments.</title>
        <authorList>
            <person name="Mayer M."/>
        </authorList>
    </citation>
    <scope>NUCLEOTIDE SEQUENCE [LARGE SCALE GENOMIC DNA]</scope>
    <source>
        <strain evidence="4 5">2761</strain>
    </source>
</reference>
<dbReference type="AlphaFoldDB" id="A0A840GKX9"/>
<dbReference type="GO" id="GO:0042279">
    <property type="term" value="F:nitrite reductase (cytochrome, ammonia-forming) activity"/>
    <property type="evidence" value="ECO:0007669"/>
    <property type="project" value="InterPro"/>
</dbReference>
<name>A0A840GKX9_RHOTE</name>
<evidence type="ECO:0000256" key="2">
    <source>
        <dbReference type="SAM" id="SignalP"/>
    </source>
</evidence>
<dbReference type="EMBL" id="JACIGE010000014">
    <property type="protein sequence ID" value="MBB4248819.1"/>
    <property type="molecule type" value="Genomic_DNA"/>
</dbReference>